<dbReference type="InterPro" id="IPR029058">
    <property type="entry name" value="AB_hydrolase_fold"/>
</dbReference>
<name>A0A1X9LQE6_9MICO</name>
<dbReference type="InterPro" id="IPR050585">
    <property type="entry name" value="Xaa-Pro_dipeptidyl-ppase/CocE"/>
</dbReference>
<dbReference type="Gene3D" id="2.60.120.260">
    <property type="entry name" value="Galactose-binding domain-like"/>
    <property type="match status" value="1"/>
</dbReference>
<dbReference type="STRING" id="1619308.B5808_15600"/>
<dbReference type="InterPro" id="IPR013736">
    <property type="entry name" value="Xaa-Pro_dipept_C"/>
</dbReference>
<dbReference type="InterPro" id="IPR000383">
    <property type="entry name" value="Xaa-Pro-like_dom"/>
</dbReference>
<feature type="domain" description="Xaa-Pro dipeptidyl-peptidase C-terminal" evidence="2">
    <location>
        <begin position="322"/>
        <end position="570"/>
    </location>
</feature>
<protein>
    <submittedName>
        <fullName evidence="3">Hydrolase</fullName>
    </submittedName>
</protein>
<gene>
    <name evidence="3" type="ORF">B5808_15600</name>
</gene>
<dbReference type="InterPro" id="IPR005674">
    <property type="entry name" value="CocE/Ser_esterase"/>
</dbReference>
<evidence type="ECO:0000259" key="2">
    <source>
        <dbReference type="SMART" id="SM00939"/>
    </source>
</evidence>
<dbReference type="AlphaFoldDB" id="A0A1X9LQE6"/>
<dbReference type="Gene3D" id="3.40.50.1820">
    <property type="entry name" value="alpha/beta hydrolase"/>
    <property type="match status" value="1"/>
</dbReference>
<dbReference type="SUPFAM" id="SSF49785">
    <property type="entry name" value="Galactose-binding domain-like"/>
    <property type="match status" value="1"/>
</dbReference>
<dbReference type="EMBL" id="CP020715">
    <property type="protein sequence ID" value="ARJ07434.1"/>
    <property type="molecule type" value="Genomic_DNA"/>
</dbReference>
<accession>A0A1X9LQE6</accession>
<dbReference type="Gene3D" id="1.10.3020.20">
    <property type="match status" value="1"/>
</dbReference>
<dbReference type="InterPro" id="IPR008979">
    <property type="entry name" value="Galactose-bd-like_sf"/>
</dbReference>
<keyword evidence="1 3" id="KW-0378">Hydrolase</keyword>
<keyword evidence="4" id="KW-1185">Reference proteome</keyword>
<reference evidence="3 4" key="1">
    <citation type="submission" date="2017-04" db="EMBL/GenBank/DDBJ databases">
        <authorList>
            <person name="Afonso C.L."/>
            <person name="Miller P.J."/>
            <person name="Scott M.A."/>
            <person name="Spackman E."/>
            <person name="Goraichik I."/>
            <person name="Dimitrov K.M."/>
            <person name="Suarez D.L."/>
            <person name="Swayne D.E."/>
        </authorList>
    </citation>
    <scope>NUCLEOTIDE SEQUENCE [LARGE SCALE GENOMIC DNA]</scope>
    <source>
        <strain evidence="4">XA(T)</strain>
    </source>
</reference>
<dbReference type="Pfam" id="PF02129">
    <property type="entry name" value="Peptidase_S15"/>
    <property type="match status" value="1"/>
</dbReference>
<dbReference type="Proteomes" id="UP000192775">
    <property type="component" value="Chromosome"/>
</dbReference>
<dbReference type="PANTHER" id="PTHR43056">
    <property type="entry name" value="PEPTIDASE S9 PROLYL OLIGOPEPTIDASE"/>
    <property type="match status" value="1"/>
</dbReference>
<dbReference type="PANTHER" id="PTHR43056:SF10">
    <property type="entry name" value="COCE_NOND FAMILY, PUTATIVE (AFU_ORTHOLOGUE AFUA_7G00600)-RELATED"/>
    <property type="match status" value="1"/>
</dbReference>
<dbReference type="GO" id="GO:0008239">
    <property type="term" value="F:dipeptidyl-peptidase activity"/>
    <property type="evidence" value="ECO:0007669"/>
    <property type="project" value="InterPro"/>
</dbReference>
<dbReference type="KEGG" id="cphy:B5808_15600"/>
<evidence type="ECO:0000256" key="1">
    <source>
        <dbReference type="ARBA" id="ARBA00022801"/>
    </source>
</evidence>
<evidence type="ECO:0000313" key="3">
    <source>
        <dbReference type="EMBL" id="ARJ07434.1"/>
    </source>
</evidence>
<dbReference type="SMART" id="SM00939">
    <property type="entry name" value="PepX_C"/>
    <property type="match status" value="1"/>
</dbReference>
<sequence>MRRYREDVRDRPWRRSGAARYALGRARNAVRPPVHVVEAPRDLRKLRDVEVRMRDGVILRVNVYLPPGEGPFPVLMSAHPYGKDNVPRRTRRGWRFGAQTRITNQSLPYTISSETGWEAPDPVTWTRAGYAVVNADLRGAGTSDGVGTLLDDAEARDVYDLVEWAGAQPWSTGAVGMLGVSYLALSQYKVAGLQPPSLKAICPWEGFTDAYRDFMRQGGLEEDGFATVWTTMTKRGARLSVDIGRERHRHPLRDAWWEAMTPDLGAITVPMLVCGSFSDGELHSTGSFRAFERVSSEHRHLYTHRAPKWWAFYSDAAIAAQRAFFDRHLKGADARPLPPVRLEVRERGDRVAEVRAEHEWPLARTQWRPLHLGPGGTLVEGRPARGTGSASITARGAGLAFDLPLADDLELTGPMSAQLWVSVEGAPHAAPETAADAAADAAVFVTVEKRTGGRWVPFEGSYGYGRDRVALGMQRVAARELDAAASQPGRPVHTFARLQPIAPGEIVPVDVALTASSTLFRRGDVLRLIVTAREPYPRNPFSGHLPAHHASPRRGRVRVHWSAEHPSHLLVPVVPRLPA</sequence>
<dbReference type="Pfam" id="PF08530">
    <property type="entry name" value="PepX_C"/>
    <property type="match status" value="1"/>
</dbReference>
<dbReference type="NCBIfam" id="TIGR00976">
    <property type="entry name" value="CocE_NonD"/>
    <property type="match status" value="2"/>
</dbReference>
<organism evidence="3 4">
    <name type="scientific">Cnuibacter physcomitrellae</name>
    <dbReference type="NCBI Taxonomy" id="1619308"/>
    <lineage>
        <taxon>Bacteria</taxon>
        <taxon>Bacillati</taxon>
        <taxon>Actinomycetota</taxon>
        <taxon>Actinomycetes</taxon>
        <taxon>Micrococcales</taxon>
        <taxon>Microbacteriaceae</taxon>
        <taxon>Cnuibacter</taxon>
    </lineage>
</organism>
<dbReference type="SUPFAM" id="SSF53474">
    <property type="entry name" value="alpha/beta-Hydrolases"/>
    <property type="match status" value="1"/>
</dbReference>
<proteinExistence type="predicted"/>
<evidence type="ECO:0000313" key="4">
    <source>
        <dbReference type="Proteomes" id="UP000192775"/>
    </source>
</evidence>